<name>A0AAV7RFA4_PLEWA</name>
<evidence type="ECO:0000313" key="3">
    <source>
        <dbReference type="Proteomes" id="UP001066276"/>
    </source>
</evidence>
<feature type="compositionally biased region" description="Low complexity" evidence="1">
    <location>
        <begin position="221"/>
        <end position="234"/>
    </location>
</feature>
<reference evidence="2" key="1">
    <citation type="journal article" date="2022" name="bioRxiv">
        <title>Sequencing and chromosome-scale assembly of the giantPleurodeles waltlgenome.</title>
        <authorList>
            <person name="Brown T."/>
            <person name="Elewa A."/>
            <person name="Iarovenko S."/>
            <person name="Subramanian E."/>
            <person name="Araus A.J."/>
            <person name="Petzold A."/>
            <person name="Susuki M."/>
            <person name="Suzuki K.-i.T."/>
            <person name="Hayashi T."/>
            <person name="Toyoda A."/>
            <person name="Oliveira C."/>
            <person name="Osipova E."/>
            <person name="Leigh N.D."/>
            <person name="Simon A."/>
            <person name="Yun M.H."/>
        </authorList>
    </citation>
    <scope>NUCLEOTIDE SEQUENCE</scope>
    <source>
        <strain evidence="2">20211129_DDA</strain>
        <tissue evidence="2">Liver</tissue>
    </source>
</reference>
<proteinExistence type="predicted"/>
<sequence length="234" mass="25589">MGLKKTTRYFHDPLPRALMWLTSQLPPFPEDGYAAWQAKFLLEHGGAPSFSDGLPTGWILFYWRLSFGPEGAAHAVEPETWRRCRRHYLEPWASPERAERWTGVGACGRPDLWGPCWRSSSCCGGRGAGDAPHPGGWAPYQPGPAGRPGGLPDCRGRPRAATEARLLAPPDGSVNLWDGRGGIPDPVPTKDPKTWGWRRHRGPGVEPRVLPECAARDRRGSPQSPGSPTGTSTD</sequence>
<protein>
    <submittedName>
        <fullName evidence="2">Uncharacterized protein</fullName>
    </submittedName>
</protein>
<evidence type="ECO:0000256" key="1">
    <source>
        <dbReference type="SAM" id="MobiDB-lite"/>
    </source>
</evidence>
<keyword evidence="3" id="KW-1185">Reference proteome</keyword>
<dbReference type="EMBL" id="JANPWB010000009">
    <property type="protein sequence ID" value="KAJ1149899.1"/>
    <property type="molecule type" value="Genomic_DNA"/>
</dbReference>
<evidence type="ECO:0000313" key="2">
    <source>
        <dbReference type="EMBL" id="KAJ1149899.1"/>
    </source>
</evidence>
<accession>A0AAV7RFA4</accession>
<dbReference type="AlphaFoldDB" id="A0AAV7RFA4"/>
<organism evidence="2 3">
    <name type="scientific">Pleurodeles waltl</name>
    <name type="common">Iberian ribbed newt</name>
    <dbReference type="NCBI Taxonomy" id="8319"/>
    <lineage>
        <taxon>Eukaryota</taxon>
        <taxon>Metazoa</taxon>
        <taxon>Chordata</taxon>
        <taxon>Craniata</taxon>
        <taxon>Vertebrata</taxon>
        <taxon>Euteleostomi</taxon>
        <taxon>Amphibia</taxon>
        <taxon>Batrachia</taxon>
        <taxon>Caudata</taxon>
        <taxon>Salamandroidea</taxon>
        <taxon>Salamandridae</taxon>
        <taxon>Pleurodelinae</taxon>
        <taxon>Pleurodeles</taxon>
    </lineage>
</organism>
<dbReference type="Proteomes" id="UP001066276">
    <property type="component" value="Chromosome 5"/>
</dbReference>
<comment type="caution">
    <text evidence="2">The sequence shown here is derived from an EMBL/GenBank/DDBJ whole genome shotgun (WGS) entry which is preliminary data.</text>
</comment>
<gene>
    <name evidence="2" type="ORF">NDU88_002698</name>
</gene>
<feature type="region of interest" description="Disordered" evidence="1">
    <location>
        <begin position="169"/>
        <end position="234"/>
    </location>
</feature>